<organism evidence="2 3">
    <name type="scientific">Hymenobacter wooponensis</name>
    <dbReference type="NCBI Taxonomy" id="1525360"/>
    <lineage>
        <taxon>Bacteria</taxon>
        <taxon>Pseudomonadati</taxon>
        <taxon>Bacteroidota</taxon>
        <taxon>Cytophagia</taxon>
        <taxon>Cytophagales</taxon>
        <taxon>Hymenobacteraceae</taxon>
        <taxon>Hymenobacter</taxon>
    </lineage>
</organism>
<reference evidence="2 3" key="1">
    <citation type="submission" date="2019-04" db="EMBL/GenBank/DDBJ databases">
        <authorList>
            <person name="Feng G."/>
            <person name="Zhang J."/>
            <person name="Zhu H."/>
        </authorList>
    </citation>
    <scope>NUCLEOTIDE SEQUENCE [LARGE SCALE GENOMIC DNA]</scope>
    <source>
        <strain evidence="2 3">JCM 19491</strain>
    </source>
</reference>
<accession>A0A4Z0MV54</accession>
<dbReference type="OrthoDB" id="110463at2"/>
<protein>
    <submittedName>
        <fullName evidence="2">Glycosyltransferase family 1 protein</fullName>
    </submittedName>
</protein>
<evidence type="ECO:0000259" key="1">
    <source>
        <dbReference type="Pfam" id="PF13524"/>
    </source>
</evidence>
<evidence type="ECO:0000313" key="2">
    <source>
        <dbReference type="EMBL" id="TGD83360.1"/>
    </source>
</evidence>
<name>A0A4Z0MV54_9BACT</name>
<dbReference type="Pfam" id="PF13524">
    <property type="entry name" value="Glyco_trans_1_2"/>
    <property type="match status" value="1"/>
</dbReference>
<proteinExistence type="predicted"/>
<dbReference type="AlphaFoldDB" id="A0A4Z0MV54"/>
<gene>
    <name evidence="2" type="ORF">EU557_00065</name>
</gene>
<dbReference type="EMBL" id="SRKZ01000001">
    <property type="protein sequence ID" value="TGD83360.1"/>
    <property type="molecule type" value="Genomic_DNA"/>
</dbReference>
<dbReference type="SUPFAM" id="SSF53756">
    <property type="entry name" value="UDP-Glycosyltransferase/glycogen phosphorylase"/>
    <property type="match status" value="1"/>
</dbReference>
<keyword evidence="3" id="KW-1185">Reference proteome</keyword>
<dbReference type="InterPro" id="IPR055259">
    <property type="entry name" value="YkvP/CgeB_Glyco_trans-like"/>
</dbReference>
<comment type="caution">
    <text evidence="2">The sequence shown here is derived from an EMBL/GenBank/DDBJ whole genome shotgun (WGS) entry which is preliminary data.</text>
</comment>
<keyword evidence="2" id="KW-0808">Transferase</keyword>
<evidence type="ECO:0000313" key="3">
    <source>
        <dbReference type="Proteomes" id="UP000298284"/>
    </source>
</evidence>
<feature type="domain" description="Spore protein YkvP/CgeB glycosyl transferase-like" evidence="1">
    <location>
        <begin position="199"/>
        <end position="332"/>
    </location>
</feature>
<dbReference type="GO" id="GO:0016740">
    <property type="term" value="F:transferase activity"/>
    <property type="evidence" value="ECO:0007669"/>
    <property type="project" value="UniProtKB-KW"/>
</dbReference>
<sequence>MATILYFGDQSPKSTSAQRAEALKRLGHSVTIHNPFDTIADLVGPMGSYRWFAAFHYRTGYRFMQTKVAQWLRNILKNTPAPDLIWVDSGELFGVGCLKVLKSAGCPVILYNVDDPTGHRDGRRFESMLPALSLYDLVVVVRRETEAECVELGAKQVLRVLRSYDEIAHQPFPQESHIPAQYKSDVVFIGTWMPNEKRDEFMLELLKQGVPLTIWGSRWEKSPHWKALQGAYRGNALGGRDYVAAIQGAKICLGLLSKGNRDLHTQRSLEVPYAGGLLCAERTPEHQQIYQEGREAVFWSDAAECARVCNELLQNEPLRESIRQAGAQKVRALRVGHEDLGRSVLSEFNIR</sequence>
<dbReference type="Proteomes" id="UP000298284">
    <property type="component" value="Unassembled WGS sequence"/>
</dbReference>